<evidence type="ECO:0000313" key="2">
    <source>
        <dbReference type="Proteomes" id="UP000029385"/>
    </source>
</evidence>
<dbReference type="AlphaFoldDB" id="A0A091AVS5"/>
<organism evidence="1 2">
    <name type="scientific">Arenimonas oryziterrae DSM 21050 = YC6267</name>
    <dbReference type="NCBI Taxonomy" id="1121015"/>
    <lineage>
        <taxon>Bacteria</taxon>
        <taxon>Pseudomonadati</taxon>
        <taxon>Pseudomonadota</taxon>
        <taxon>Gammaproteobacteria</taxon>
        <taxon>Lysobacterales</taxon>
        <taxon>Lysobacteraceae</taxon>
        <taxon>Arenimonas</taxon>
    </lineage>
</organism>
<reference evidence="1 2" key="1">
    <citation type="submission" date="2013-09" db="EMBL/GenBank/DDBJ databases">
        <title>Genome sequencing of Arenimonas oryziterrae.</title>
        <authorList>
            <person name="Chen F."/>
            <person name="Wang G."/>
        </authorList>
    </citation>
    <scope>NUCLEOTIDE SEQUENCE [LARGE SCALE GENOMIC DNA]</scope>
    <source>
        <strain evidence="1 2">YC6267</strain>
    </source>
</reference>
<name>A0A091AVS5_9GAMM</name>
<gene>
    <name evidence="1" type="ORF">N789_09610</name>
</gene>
<keyword evidence="2" id="KW-1185">Reference proteome</keyword>
<proteinExistence type="predicted"/>
<protein>
    <submittedName>
        <fullName evidence="1">Uncharacterized protein</fullName>
    </submittedName>
</protein>
<comment type="caution">
    <text evidence="1">The sequence shown here is derived from an EMBL/GenBank/DDBJ whole genome shotgun (WGS) entry which is preliminary data.</text>
</comment>
<dbReference type="PATRIC" id="fig|1121015.4.peg.1410"/>
<dbReference type="Proteomes" id="UP000029385">
    <property type="component" value="Unassembled WGS sequence"/>
</dbReference>
<evidence type="ECO:0000313" key="1">
    <source>
        <dbReference type="EMBL" id="KFN43521.1"/>
    </source>
</evidence>
<accession>A0A091AVS5</accession>
<dbReference type="EMBL" id="AVCI01000005">
    <property type="protein sequence ID" value="KFN43521.1"/>
    <property type="molecule type" value="Genomic_DNA"/>
</dbReference>
<sequence length="62" mass="6669">MRASGSPRRDARIRRRELFACKESGKNPRFFFIAGKFAAPTGDADATIDPIPVIAAPAPPGK</sequence>